<keyword evidence="3" id="KW-1185">Reference proteome</keyword>
<evidence type="ECO:0000256" key="1">
    <source>
        <dbReference type="SAM" id="SignalP"/>
    </source>
</evidence>
<proteinExistence type="predicted"/>
<accession>A0AAV2BKG7</accession>
<dbReference type="AlphaFoldDB" id="A0AAV2BKG7"/>
<feature type="signal peptide" evidence="1">
    <location>
        <begin position="1"/>
        <end position="18"/>
    </location>
</feature>
<dbReference type="Proteomes" id="UP001497382">
    <property type="component" value="Unassembled WGS sequence"/>
</dbReference>
<evidence type="ECO:0000313" key="3">
    <source>
        <dbReference type="Proteomes" id="UP001497382"/>
    </source>
</evidence>
<reference evidence="2 3" key="1">
    <citation type="submission" date="2024-04" db="EMBL/GenBank/DDBJ databases">
        <authorList>
            <person name="Rising A."/>
            <person name="Reimegard J."/>
            <person name="Sonavane S."/>
            <person name="Akerstrom W."/>
            <person name="Nylinder S."/>
            <person name="Hedman E."/>
            <person name="Kallberg Y."/>
        </authorList>
    </citation>
    <scope>NUCLEOTIDE SEQUENCE [LARGE SCALE GENOMIC DNA]</scope>
</reference>
<evidence type="ECO:0000313" key="2">
    <source>
        <dbReference type="EMBL" id="CAL1296770.1"/>
    </source>
</evidence>
<comment type="caution">
    <text evidence="2">The sequence shown here is derived from an EMBL/GenBank/DDBJ whole genome shotgun (WGS) entry which is preliminary data.</text>
</comment>
<organism evidence="2 3">
    <name type="scientific">Larinioides sclopetarius</name>
    <dbReference type="NCBI Taxonomy" id="280406"/>
    <lineage>
        <taxon>Eukaryota</taxon>
        <taxon>Metazoa</taxon>
        <taxon>Ecdysozoa</taxon>
        <taxon>Arthropoda</taxon>
        <taxon>Chelicerata</taxon>
        <taxon>Arachnida</taxon>
        <taxon>Araneae</taxon>
        <taxon>Araneomorphae</taxon>
        <taxon>Entelegynae</taxon>
        <taxon>Araneoidea</taxon>
        <taxon>Araneidae</taxon>
        <taxon>Larinioides</taxon>
    </lineage>
</organism>
<dbReference type="EMBL" id="CAXIEN010000403">
    <property type="protein sequence ID" value="CAL1296770.1"/>
    <property type="molecule type" value="Genomic_DNA"/>
</dbReference>
<sequence>MKFLILFAVVVFFGSVDCGDQECFRDVFKECVKQSPPGKEIQLCDEVKFQIDCVARISAKCDMDFKETAEAVKEAAQRVCGGGDTQKLFDEEKDCYWKAISDSKCAGPIREAMKDLETAEKIIKSNKKVCTLFGSFSQCAKQNAKKDCGSTSDILFDSLYDPLYSLADQICKELILPADEKDARPDSFGVLNPYMVIAAFFGHA</sequence>
<feature type="chain" id="PRO_5043819328" evidence="1">
    <location>
        <begin position="19"/>
        <end position="204"/>
    </location>
</feature>
<gene>
    <name evidence="2" type="ORF">LARSCL_LOCUS19919</name>
</gene>
<name>A0AAV2BKG7_9ARAC</name>
<keyword evidence="1" id="KW-0732">Signal</keyword>
<protein>
    <submittedName>
        <fullName evidence="2">Uncharacterized protein</fullName>
    </submittedName>
</protein>